<dbReference type="Pfam" id="PF23598">
    <property type="entry name" value="LRR_14"/>
    <property type="match status" value="1"/>
</dbReference>
<keyword evidence="3" id="KW-0677">Repeat</keyword>
<name>A0ABC9B7T8_9POAL</name>
<evidence type="ECO:0000256" key="1">
    <source>
        <dbReference type="ARBA" id="ARBA00008894"/>
    </source>
</evidence>
<evidence type="ECO:0000256" key="2">
    <source>
        <dbReference type="ARBA" id="ARBA00022614"/>
    </source>
</evidence>
<dbReference type="InterPro" id="IPR032675">
    <property type="entry name" value="LRR_dom_sf"/>
</dbReference>
<dbReference type="GO" id="GO:0009626">
    <property type="term" value="P:plant-type hypersensitive response"/>
    <property type="evidence" value="ECO:0007669"/>
    <property type="project" value="UniProtKB-ARBA"/>
</dbReference>
<dbReference type="CDD" id="cd14798">
    <property type="entry name" value="RX-CC_like"/>
    <property type="match status" value="1"/>
</dbReference>
<evidence type="ECO:0000256" key="6">
    <source>
        <dbReference type="ARBA" id="ARBA00022840"/>
    </source>
</evidence>
<keyword evidence="6" id="KW-0067">ATP-binding</keyword>
<dbReference type="Pfam" id="PF00931">
    <property type="entry name" value="NB-ARC"/>
    <property type="match status" value="1"/>
</dbReference>
<gene>
    <name evidence="12" type="ORF">URODEC1_LOCUS62105</name>
</gene>
<dbReference type="GO" id="GO:0002758">
    <property type="term" value="P:innate immune response-activating signaling pathway"/>
    <property type="evidence" value="ECO:0007669"/>
    <property type="project" value="UniProtKB-ARBA"/>
</dbReference>
<dbReference type="Gene3D" id="1.20.5.4130">
    <property type="match status" value="1"/>
</dbReference>
<accession>A0ABC9B7T8</accession>
<evidence type="ECO:0000259" key="9">
    <source>
        <dbReference type="Pfam" id="PF18052"/>
    </source>
</evidence>
<dbReference type="SUPFAM" id="SSF52540">
    <property type="entry name" value="P-loop containing nucleoside triphosphate hydrolases"/>
    <property type="match status" value="1"/>
</dbReference>
<organism evidence="12 13">
    <name type="scientific">Urochloa decumbens</name>
    <dbReference type="NCBI Taxonomy" id="240449"/>
    <lineage>
        <taxon>Eukaryota</taxon>
        <taxon>Viridiplantae</taxon>
        <taxon>Streptophyta</taxon>
        <taxon>Embryophyta</taxon>
        <taxon>Tracheophyta</taxon>
        <taxon>Spermatophyta</taxon>
        <taxon>Magnoliopsida</taxon>
        <taxon>Liliopsida</taxon>
        <taxon>Poales</taxon>
        <taxon>Poaceae</taxon>
        <taxon>PACMAD clade</taxon>
        <taxon>Panicoideae</taxon>
        <taxon>Panicodae</taxon>
        <taxon>Paniceae</taxon>
        <taxon>Melinidinae</taxon>
        <taxon>Urochloa</taxon>
    </lineage>
</organism>
<dbReference type="GO" id="GO:0042742">
    <property type="term" value="P:defense response to bacterium"/>
    <property type="evidence" value="ECO:0007669"/>
    <property type="project" value="UniProtKB-ARBA"/>
</dbReference>
<feature type="domain" description="Disease resistance R13L4/SHOC-2-like LRR" evidence="11">
    <location>
        <begin position="577"/>
        <end position="892"/>
    </location>
</feature>
<evidence type="ECO:0000256" key="4">
    <source>
        <dbReference type="ARBA" id="ARBA00022741"/>
    </source>
</evidence>
<dbReference type="SMART" id="SM00369">
    <property type="entry name" value="LRR_TYP"/>
    <property type="match status" value="3"/>
</dbReference>
<dbReference type="InterPro" id="IPR038005">
    <property type="entry name" value="RX-like_CC"/>
</dbReference>
<dbReference type="InterPro" id="IPR003591">
    <property type="entry name" value="Leu-rich_rpt_typical-subtyp"/>
</dbReference>
<dbReference type="InterPro" id="IPR055414">
    <property type="entry name" value="LRR_R13L4/SHOC2-like"/>
</dbReference>
<dbReference type="PRINTS" id="PR00364">
    <property type="entry name" value="DISEASERSIST"/>
</dbReference>
<dbReference type="Proteomes" id="UP001497457">
    <property type="component" value="Chromosome 24b"/>
</dbReference>
<evidence type="ECO:0000259" key="10">
    <source>
        <dbReference type="Pfam" id="PF23559"/>
    </source>
</evidence>
<keyword evidence="2" id="KW-0433">Leucine-rich repeat</keyword>
<dbReference type="EMBL" id="OZ075134">
    <property type="protein sequence ID" value="CAL4994871.1"/>
    <property type="molecule type" value="Genomic_DNA"/>
</dbReference>
<dbReference type="Gene3D" id="1.10.10.10">
    <property type="entry name" value="Winged helix-like DNA-binding domain superfamily/Winged helix DNA-binding domain"/>
    <property type="match status" value="1"/>
</dbReference>
<evidence type="ECO:0000313" key="13">
    <source>
        <dbReference type="Proteomes" id="UP001497457"/>
    </source>
</evidence>
<dbReference type="GO" id="GO:0005524">
    <property type="term" value="F:ATP binding"/>
    <property type="evidence" value="ECO:0007669"/>
    <property type="project" value="UniProtKB-KW"/>
</dbReference>
<comment type="similarity">
    <text evidence="1">Belongs to the disease resistance NB-LRR family.</text>
</comment>
<keyword evidence="4" id="KW-0547">Nucleotide-binding</keyword>
<evidence type="ECO:0000256" key="3">
    <source>
        <dbReference type="ARBA" id="ARBA00022737"/>
    </source>
</evidence>
<evidence type="ECO:0000256" key="5">
    <source>
        <dbReference type="ARBA" id="ARBA00022821"/>
    </source>
</evidence>
<dbReference type="SUPFAM" id="SSF52058">
    <property type="entry name" value="L domain-like"/>
    <property type="match status" value="1"/>
</dbReference>
<protein>
    <submittedName>
        <fullName evidence="12">Uncharacterized protein</fullName>
    </submittedName>
</protein>
<keyword evidence="5" id="KW-0611">Plant defense</keyword>
<dbReference type="Pfam" id="PF23559">
    <property type="entry name" value="WHD_DRP"/>
    <property type="match status" value="1"/>
</dbReference>
<dbReference type="InterPro" id="IPR036388">
    <property type="entry name" value="WH-like_DNA-bd_sf"/>
</dbReference>
<evidence type="ECO:0000256" key="7">
    <source>
        <dbReference type="ARBA" id="ARBA00023054"/>
    </source>
</evidence>
<dbReference type="InterPro" id="IPR027417">
    <property type="entry name" value="P-loop_NTPase"/>
</dbReference>
<evidence type="ECO:0000259" key="11">
    <source>
        <dbReference type="Pfam" id="PF23598"/>
    </source>
</evidence>
<dbReference type="Gene3D" id="3.80.10.10">
    <property type="entry name" value="Ribonuclease Inhibitor"/>
    <property type="match status" value="1"/>
</dbReference>
<dbReference type="Gene3D" id="3.40.50.300">
    <property type="entry name" value="P-loop containing nucleotide triphosphate hydrolases"/>
    <property type="match status" value="1"/>
</dbReference>
<evidence type="ECO:0000259" key="8">
    <source>
        <dbReference type="Pfam" id="PF00931"/>
    </source>
</evidence>
<feature type="domain" description="NB-ARC" evidence="8">
    <location>
        <begin position="177"/>
        <end position="349"/>
    </location>
</feature>
<evidence type="ECO:0000313" key="12">
    <source>
        <dbReference type="EMBL" id="CAL4994871.1"/>
    </source>
</evidence>
<dbReference type="PANTHER" id="PTHR36766:SF36">
    <property type="entry name" value="AAA+ ATPASE DOMAIN-CONTAINING PROTEIN"/>
    <property type="match status" value="1"/>
</dbReference>
<sequence length="1054" mass="119254">METIVNVLVSYMEKMLMEMTKKEVYMLLGVYGDINKMSEKLGDLKNFLADADRRNIIDRSVQAWVRELRGATYDAANILDLCQLKAMDPGPSKKIGCFHPLLFCMRNPLHAHSIGTRIKKFNQRLDEIKARGTSLNVKNLGSFESPGTNLPFACPRGTAGALVVSDLVGEKIEDGTRNLLDMLTKEQSHQKYNKIMVFAIVGVGGVGKTTLAQKIFTNHIIQQEFTKKIWLSVNKNSNDTELLTSAIIEAGGVHPVTGTSNATLMKDLIMILKGHKTLLIMDDVWECNHIWGTVFKPILFSAALAHGSRVLVTTRHLMVARGMMAEEPYHHVDKLEPEDAWLLLKKLQGNDDLHVDTLKDIGMAIIEKCDCLPLAVKIMGGLLRQKGTRREIWRSVLNESIWSVPHMPNNKQLIYALYLSYEDLDPSLKFCFLHYSLLPKSTVFSVNEIVGMWISEGFIQEGNSGDLEEIGKQHYRELIERNLLEPNTRFTEQSACTMHDIVRSYAQYVAREEALVASNSDTAILGRLNTQKFIWLSLETEGQDETHKLEWSSQSLQAQVSLRTVISVGNIKISPGDTLASFPYLRTLHVQDSNFDTLVDSLYKLKHLRYLSIHFTNTSRLPEKIGKMKFLQHISLNGCKSLSDLPGSITMLQQLRYLSLAGTSIKHIPRGFSGLTNLRQLIEFPAHMDGDWCSLEELEPLSLLRELGINGLENVSTSSFAKKARLGQKEHLSYLELACANRLGEEGIHENKQRQIEDVFDMLSPPINLENLGFKGYYGRRLPGWMMSTKVVLLKSLRTVSMHDLPCCTELPSGMYQQPRLEFLQISGAPAIKHVGLEFLQANHHGHHSHSQSGDAFFCLRQLNFIGMVELEEWEWEQQVKAMPFLEVLQLEKCKLRRLPPGLAFHASALRKLCVHNVGHLSSVENLSSVIELHVLQSPDLESISNLSKLQDLKIEECPKMKVLKGVPALYRLKLEDYDMETLPIYLQHVKPTHLVLECSKSLLLSVAAGKSSIEWDKFNHIKHVKAHIPRELYVQYTRDPFDFQTNISPSEVP</sequence>
<dbReference type="PANTHER" id="PTHR36766">
    <property type="entry name" value="PLANT BROAD-SPECTRUM MILDEW RESISTANCE PROTEIN RPW8"/>
    <property type="match status" value="1"/>
</dbReference>
<keyword evidence="7" id="KW-0175">Coiled coil</keyword>
<dbReference type="AlphaFoldDB" id="A0ABC9B7T8"/>
<dbReference type="InterPro" id="IPR041118">
    <property type="entry name" value="Rx_N"/>
</dbReference>
<reference evidence="12" key="1">
    <citation type="submission" date="2024-10" db="EMBL/GenBank/DDBJ databases">
        <authorList>
            <person name="Ryan C."/>
        </authorList>
    </citation>
    <scope>NUCLEOTIDE SEQUENCE [LARGE SCALE GENOMIC DNA]</scope>
</reference>
<dbReference type="Pfam" id="PF18052">
    <property type="entry name" value="Rx_N"/>
    <property type="match status" value="1"/>
</dbReference>
<feature type="domain" description="Disease resistance N-terminal" evidence="9">
    <location>
        <begin position="10"/>
        <end position="89"/>
    </location>
</feature>
<feature type="domain" description="Disease resistance protein winged helix" evidence="10">
    <location>
        <begin position="438"/>
        <end position="503"/>
    </location>
</feature>
<proteinExistence type="inferred from homology"/>
<dbReference type="InterPro" id="IPR058922">
    <property type="entry name" value="WHD_DRP"/>
</dbReference>
<keyword evidence="13" id="KW-1185">Reference proteome</keyword>
<dbReference type="FunFam" id="1.10.10.10:FF:000322">
    <property type="entry name" value="Probable disease resistance protein At1g63360"/>
    <property type="match status" value="1"/>
</dbReference>
<dbReference type="InterPro" id="IPR002182">
    <property type="entry name" value="NB-ARC"/>
</dbReference>